<name>A0ABR3J9G1_9AGAR</name>
<organism evidence="2 3">
    <name type="scientific">Hohenbuehelia grisea</name>
    <dbReference type="NCBI Taxonomy" id="104357"/>
    <lineage>
        <taxon>Eukaryota</taxon>
        <taxon>Fungi</taxon>
        <taxon>Dikarya</taxon>
        <taxon>Basidiomycota</taxon>
        <taxon>Agaricomycotina</taxon>
        <taxon>Agaricomycetes</taxon>
        <taxon>Agaricomycetidae</taxon>
        <taxon>Agaricales</taxon>
        <taxon>Pleurotineae</taxon>
        <taxon>Pleurotaceae</taxon>
        <taxon>Hohenbuehelia</taxon>
    </lineage>
</organism>
<dbReference type="Proteomes" id="UP001556367">
    <property type="component" value="Unassembled WGS sequence"/>
</dbReference>
<gene>
    <name evidence="2" type="ORF">HGRIS_006605</name>
</gene>
<keyword evidence="1" id="KW-0472">Membrane</keyword>
<dbReference type="EMBL" id="JASNQZ010000010">
    <property type="protein sequence ID" value="KAL0952323.1"/>
    <property type="molecule type" value="Genomic_DNA"/>
</dbReference>
<evidence type="ECO:0000313" key="3">
    <source>
        <dbReference type="Proteomes" id="UP001556367"/>
    </source>
</evidence>
<keyword evidence="3" id="KW-1185">Reference proteome</keyword>
<protein>
    <submittedName>
        <fullName evidence="2">Uncharacterized protein</fullName>
    </submittedName>
</protein>
<feature type="transmembrane region" description="Helical" evidence="1">
    <location>
        <begin position="23"/>
        <end position="48"/>
    </location>
</feature>
<keyword evidence="1" id="KW-0812">Transmembrane</keyword>
<accession>A0ABR3J9G1</accession>
<comment type="caution">
    <text evidence="2">The sequence shown here is derived from an EMBL/GenBank/DDBJ whole genome shotgun (WGS) entry which is preliminary data.</text>
</comment>
<evidence type="ECO:0000256" key="1">
    <source>
        <dbReference type="SAM" id="Phobius"/>
    </source>
</evidence>
<evidence type="ECO:0000313" key="2">
    <source>
        <dbReference type="EMBL" id="KAL0952323.1"/>
    </source>
</evidence>
<proteinExistence type="predicted"/>
<reference evidence="3" key="1">
    <citation type="submission" date="2024-06" db="EMBL/GenBank/DDBJ databases">
        <title>Multi-omics analyses provide insights into the biosynthesis of the anticancer antibiotic pleurotin in Hohenbuehelia grisea.</title>
        <authorList>
            <person name="Weaver J.A."/>
            <person name="Alberti F."/>
        </authorList>
    </citation>
    <scope>NUCLEOTIDE SEQUENCE [LARGE SCALE GENOMIC DNA]</scope>
    <source>
        <strain evidence="3">T-177</strain>
    </source>
</reference>
<keyword evidence="1" id="KW-1133">Transmembrane helix</keyword>
<sequence>MSDFSNTPPAIPYGFHISVDSTLGAIFIGLVLSSIFYGITVLQTILYVRRLYSRGS</sequence>